<protein>
    <recommendedName>
        <fullName evidence="3">DUF2071 domain-containing protein</fullName>
    </recommendedName>
</protein>
<dbReference type="RefSeq" id="WP_191281936.1">
    <property type="nucleotide sequence ID" value="NZ_BNAI01000001.1"/>
</dbReference>
<evidence type="ECO:0000313" key="2">
    <source>
        <dbReference type="Proteomes" id="UP000617531"/>
    </source>
</evidence>
<proteinExistence type="predicted"/>
<organism evidence="1 2">
    <name type="scientific">Pseudolysinimonas yzui</name>
    <dbReference type="NCBI Taxonomy" id="2708254"/>
    <lineage>
        <taxon>Bacteria</taxon>
        <taxon>Bacillati</taxon>
        <taxon>Actinomycetota</taxon>
        <taxon>Actinomycetes</taxon>
        <taxon>Micrococcales</taxon>
        <taxon>Microbacteriaceae</taxon>
        <taxon>Pseudolysinimonas</taxon>
    </lineage>
</organism>
<dbReference type="Proteomes" id="UP000617531">
    <property type="component" value="Unassembled WGS sequence"/>
</dbReference>
<dbReference type="InterPro" id="IPR023375">
    <property type="entry name" value="ADC_dom_sf"/>
</dbReference>
<comment type="caution">
    <text evidence="1">The sequence shown here is derived from an EMBL/GenBank/DDBJ whole genome shotgun (WGS) entry which is preliminary data.</text>
</comment>
<evidence type="ECO:0008006" key="3">
    <source>
        <dbReference type="Google" id="ProtNLM"/>
    </source>
</evidence>
<dbReference type="EMBL" id="BNAI01000001">
    <property type="protein sequence ID" value="GHF08543.1"/>
    <property type="molecule type" value="Genomic_DNA"/>
</dbReference>
<dbReference type="Gene3D" id="2.40.400.10">
    <property type="entry name" value="Acetoacetate decarboxylase-like"/>
    <property type="match status" value="1"/>
</dbReference>
<dbReference type="AlphaFoldDB" id="A0A8J3LYC4"/>
<gene>
    <name evidence="1" type="ORF">GCM10011600_06740</name>
</gene>
<name>A0A8J3LYC4_9MICO</name>
<dbReference type="PANTHER" id="PTHR39186">
    <property type="entry name" value="DUF2071 FAMILY PROTEIN"/>
    <property type="match status" value="1"/>
</dbReference>
<dbReference type="Pfam" id="PF09844">
    <property type="entry name" value="DUF2071"/>
    <property type="match status" value="1"/>
</dbReference>
<evidence type="ECO:0000313" key="1">
    <source>
        <dbReference type="EMBL" id="GHF08543.1"/>
    </source>
</evidence>
<dbReference type="SUPFAM" id="SSF160104">
    <property type="entry name" value="Acetoacetate decarboxylase-like"/>
    <property type="match status" value="1"/>
</dbReference>
<reference evidence="1" key="2">
    <citation type="submission" date="2020-09" db="EMBL/GenBank/DDBJ databases">
        <authorList>
            <person name="Sun Q."/>
            <person name="Zhou Y."/>
        </authorList>
    </citation>
    <scope>NUCLEOTIDE SEQUENCE</scope>
    <source>
        <strain evidence="1">CGMCC 1.16548</strain>
    </source>
</reference>
<reference evidence="1" key="1">
    <citation type="journal article" date="2014" name="Int. J. Syst. Evol. Microbiol.">
        <title>Complete genome sequence of Corynebacterium casei LMG S-19264T (=DSM 44701T), isolated from a smear-ripened cheese.</title>
        <authorList>
            <consortium name="US DOE Joint Genome Institute (JGI-PGF)"/>
            <person name="Walter F."/>
            <person name="Albersmeier A."/>
            <person name="Kalinowski J."/>
            <person name="Ruckert C."/>
        </authorList>
    </citation>
    <scope>NUCLEOTIDE SEQUENCE</scope>
    <source>
        <strain evidence="1">CGMCC 1.16548</strain>
    </source>
</reference>
<dbReference type="InterPro" id="IPR018644">
    <property type="entry name" value="DUF2071"/>
</dbReference>
<keyword evidence="2" id="KW-1185">Reference proteome</keyword>
<sequence length="239" mass="26186">MIAPEPIRRTAPPLAGREIASQRWSDLTFLHWRVDPARVAPLLPPGVAPDEFDGGTWVGLIPFLLDRATLFGGRPVPYVGRFVEINVRLYGVGASGRRGVVFRSLEASRLAAVLAARAVFGLPYFWSRTTMDAEGDAIRYRSRRHGGGASSAVVSRPGEMVEADPLADFLTARWGMFTARRGRTRFLPNEHEPWPVHSAELLELDDELVAAAGLPGVTDRAPDSVLFSPGVTTRFGRDQ</sequence>
<accession>A0A8J3LYC4</accession>
<dbReference type="PANTHER" id="PTHR39186:SF1">
    <property type="entry name" value="DUF2071 DOMAIN-CONTAINING PROTEIN"/>
    <property type="match status" value="1"/>
</dbReference>